<accession>A0A0F9TMD9</accession>
<protein>
    <submittedName>
        <fullName evidence="2">Uncharacterized protein</fullName>
    </submittedName>
</protein>
<comment type="caution">
    <text evidence="2">The sequence shown here is derived from an EMBL/GenBank/DDBJ whole genome shotgun (WGS) entry which is preliminary data.</text>
</comment>
<dbReference type="EMBL" id="LAZR01000231">
    <property type="protein sequence ID" value="KKN80419.1"/>
    <property type="molecule type" value="Genomic_DNA"/>
</dbReference>
<sequence>MSDKGPYECQPPLPNKEKTKPEEGELQKLASRVSQLEGLTESLAIVVQSLNEYRQINDTNVNELRTKLKETIVSVERLAKGHSFGNLGLPSLEAWNNQE</sequence>
<reference evidence="2" key="1">
    <citation type="journal article" date="2015" name="Nature">
        <title>Complex archaea that bridge the gap between prokaryotes and eukaryotes.</title>
        <authorList>
            <person name="Spang A."/>
            <person name="Saw J.H."/>
            <person name="Jorgensen S.L."/>
            <person name="Zaremba-Niedzwiedzka K."/>
            <person name="Martijn J."/>
            <person name="Lind A.E."/>
            <person name="van Eijk R."/>
            <person name="Schleper C."/>
            <person name="Guy L."/>
            <person name="Ettema T.J."/>
        </authorList>
    </citation>
    <scope>NUCLEOTIDE SEQUENCE</scope>
</reference>
<dbReference type="AlphaFoldDB" id="A0A0F9TMD9"/>
<evidence type="ECO:0000313" key="2">
    <source>
        <dbReference type="EMBL" id="KKN80419.1"/>
    </source>
</evidence>
<feature type="compositionally biased region" description="Basic and acidic residues" evidence="1">
    <location>
        <begin position="15"/>
        <end position="26"/>
    </location>
</feature>
<name>A0A0F9TMD9_9ZZZZ</name>
<evidence type="ECO:0000256" key="1">
    <source>
        <dbReference type="SAM" id="MobiDB-lite"/>
    </source>
</evidence>
<proteinExistence type="predicted"/>
<feature type="region of interest" description="Disordered" evidence="1">
    <location>
        <begin position="1"/>
        <end position="26"/>
    </location>
</feature>
<organism evidence="2">
    <name type="scientific">marine sediment metagenome</name>
    <dbReference type="NCBI Taxonomy" id="412755"/>
    <lineage>
        <taxon>unclassified sequences</taxon>
        <taxon>metagenomes</taxon>
        <taxon>ecological metagenomes</taxon>
    </lineage>
</organism>
<gene>
    <name evidence="2" type="ORF">LCGC14_0330120</name>
</gene>